<feature type="transmembrane region" description="Helical" evidence="8">
    <location>
        <begin position="394"/>
        <end position="411"/>
    </location>
</feature>
<keyword evidence="2" id="KW-1003">Cell membrane</keyword>
<feature type="transmembrane region" description="Helical" evidence="8">
    <location>
        <begin position="475"/>
        <end position="491"/>
    </location>
</feature>
<keyword evidence="3 9" id="KW-0808">Transferase</keyword>
<dbReference type="GO" id="GO:0071555">
    <property type="term" value="P:cell wall organization"/>
    <property type="evidence" value="ECO:0007669"/>
    <property type="project" value="TreeGrafter"/>
</dbReference>
<feature type="transmembrane region" description="Helical" evidence="8">
    <location>
        <begin position="445"/>
        <end position="463"/>
    </location>
</feature>
<dbReference type="GO" id="GO:0016780">
    <property type="term" value="F:phosphotransferase activity, for other substituted phosphate groups"/>
    <property type="evidence" value="ECO:0007669"/>
    <property type="project" value="InterPro"/>
</dbReference>
<evidence type="ECO:0000256" key="3">
    <source>
        <dbReference type="ARBA" id="ARBA00022679"/>
    </source>
</evidence>
<evidence type="ECO:0000313" key="10">
    <source>
        <dbReference type="Proteomes" id="UP000483379"/>
    </source>
</evidence>
<feature type="transmembrane region" description="Helical" evidence="8">
    <location>
        <begin position="309"/>
        <end position="329"/>
    </location>
</feature>
<keyword evidence="10" id="KW-1185">Reference proteome</keyword>
<dbReference type="PANTHER" id="PTHR22926:SF3">
    <property type="entry name" value="UNDECAPRENYL-PHOSPHATE ALPHA-N-ACETYLGLUCOSAMINYL 1-PHOSPHATE TRANSFERASE"/>
    <property type="match status" value="1"/>
</dbReference>
<keyword evidence="7" id="KW-0479">Metal-binding</keyword>
<evidence type="ECO:0000256" key="2">
    <source>
        <dbReference type="ARBA" id="ARBA00022475"/>
    </source>
</evidence>
<dbReference type="CDD" id="cd06853">
    <property type="entry name" value="GT_WecA_like"/>
    <property type="match status" value="1"/>
</dbReference>
<feature type="transmembrane region" description="Helical" evidence="8">
    <location>
        <begin position="155"/>
        <end position="173"/>
    </location>
</feature>
<feature type="transmembrane region" description="Helical" evidence="8">
    <location>
        <begin position="371"/>
        <end position="388"/>
    </location>
</feature>
<accession>A0A6M0K4K8</accession>
<dbReference type="Proteomes" id="UP000483379">
    <property type="component" value="Unassembled WGS sequence"/>
</dbReference>
<comment type="caution">
    <text evidence="9">The sequence shown here is derived from an EMBL/GenBank/DDBJ whole genome shotgun (WGS) entry which is preliminary data.</text>
</comment>
<evidence type="ECO:0000256" key="7">
    <source>
        <dbReference type="PIRSR" id="PIRSR600715-1"/>
    </source>
</evidence>
<dbReference type="RefSeq" id="WP_164454296.1">
    <property type="nucleotide sequence ID" value="NZ_JAAIJQ010000064.1"/>
</dbReference>
<feature type="transmembrane region" description="Helical" evidence="8">
    <location>
        <begin position="285"/>
        <end position="303"/>
    </location>
</feature>
<feature type="binding site" evidence="7">
    <location>
        <position position="148"/>
    </location>
    <ligand>
        <name>Mg(2+)</name>
        <dbReference type="ChEBI" id="CHEBI:18420"/>
    </ligand>
</feature>
<dbReference type="GO" id="GO:0046872">
    <property type="term" value="F:metal ion binding"/>
    <property type="evidence" value="ECO:0007669"/>
    <property type="project" value="UniProtKB-KW"/>
</dbReference>
<evidence type="ECO:0000256" key="6">
    <source>
        <dbReference type="ARBA" id="ARBA00023136"/>
    </source>
</evidence>
<evidence type="ECO:0000256" key="1">
    <source>
        <dbReference type="ARBA" id="ARBA00004651"/>
    </source>
</evidence>
<evidence type="ECO:0000313" key="9">
    <source>
        <dbReference type="EMBL" id="NEV63833.1"/>
    </source>
</evidence>
<keyword evidence="4 8" id="KW-0812">Transmembrane</keyword>
<feature type="binding site" evidence="7">
    <location>
        <position position="208"/>
    </location>
    <ligand>
        <name>Mg(2+)</name>
        <dbReference type="ChEBI" id="CHEBI:18420"/>
    </ligand>
</feature>
<reference evidence="9 10" key="1">
    <citation type="submission" date="2020-02" db="EMBL/GenBank/DDBJ databases">
        <title>Genome sequences of Thiorhodococcus mannitoliphagus and Thiorhodococcus minor, purple sulfur photosynthetic bacteria in the gammaproteobacterial family, Chromatiaceae.</title>
        <authorList>
            <person name="Aviles F.A."/>
            <person name="Meyer T.E."/>
            <person name="Kyndt J.A."/>
        </authorList>
    </citation>
    <scope>NUCLEOTIDE SEQUENCE [LARGE SCALE GENOMIC DNA]</scope>
    <source>
        <strain evidence="9 10">DSM 11518</strain>
    </source>
</reference>
<organism evidence="9 10">
    <name type="scientific">Thiorhodococcus minor</name>
    <dbReference type="NCBI Taxonomy" id="57489"/>
    <lineage>
        <taxon>Bacteria</taxon>
        <taxon>Pseudomonadati</taxon>
        <taxon>Pseudomonadota</taxon>
        <taxon>Gammaproteobacteria</taxon>
        <taxon>Chromatiales</taxon>
        <taxon>Chromatiaceae</taxon>
        <taxon>Thiorhodococcus</taxon>
    </lineage>
</organism>
<proteinExistence type="predicted"/>
<feature type="transmembrane region" description="Helical" evidence="8">
    <location>
        <begin position="6"/>
        <end position="22"/>
    </location>
</feature>
<dbReference type="AlphaFoldDB" id="A0A6M0K4K8"/>
<feature type="transmembrane region" description="Helical" evidence="8">
    <location>
        <begin position="179"/>
        <end position="197"/>
    </location>
</feature>
<feature type="transmembrane region" description="Helical" evidence="8">
    <location>
        <begin position="43"/>
        <end position="64"/>
    </location>
</feature>
<dbReference type="GO" id="GO:0005886">
    <property type="term" value="C:plasma membrane"/>
    <property type="evidence" value="ECO:0007669"/>
    <property type="project" value="UniProtKB-SubCell"/>
</dbReference>
<keyword evidence="5 8" id="KW-1133">Transmembrane helix</keyword>
<dbReference type="GO" id="GO:0044038">
    <property type="term" value="P:cell wall macromolecule biosynthetic process"/>
    <property type="evidence" value="ECO:0007669"/>
    <property type="project" value="TreeGrafter"/>
</dbReference>
<protein>
    <submittedName>
        <fullName evidence="9">Undecaprenyl/decaprenyl-phosphate alpha-N-acetylglucosaminyl 1-phosphate transferase</fullName>
    </submittedName>
</protein>
<dbReference type="Pfam" id="PF00953">
    <property type="entry name" value="Glycos_transf_4"/>
    <property type="match status" value="1"/>
</dbReference>
<evidence type="ECO:0000256" key="5">
    <source>
        <dbReference type="ARBA" id="ARBA00022989"/>
    </source>
</evidence>
<dbReference type="EMBL" id="JAAIJQ010000064">
    <property type="protein sequence ID" value="NEV63833.1"/>
    <property type="molecule type" value="Genomic_DNA"/>
</dbReference>
<feature type="transmembrane region" description="Helical" evidence="8">
    <location>
        <begin position="122"/>
        <end position="143"/>
    </location>
</feature>
<feature type="transmembrane region" description="Helical" evidence="8">
    <location>
        <begin position="98"/>
        <end position="116"/>
    </location>
</feature>
<comment type="cofactor">
    <cofactor evidence="7">
        <name>Mg(2+)</name>
        <dbReference type="ChEBI" id="CHEBI:18420"/>
    </cofactor>
</comment>
<comment type="subcellular location">
    <subcellularLocation>
        <location evidence="1">Cell membrane</location>
        <topology evidence="1">Multi-pass membrane protein</topology>
    </subcellularLocation>
</comment>
<dbReference type="GO" id="GO:0009103">
    <property type="term" value="P:lipopolysaccharide biosynthetic process"/>
    <property type="evidence" value="ECO:0007669"/>
    <property type="project" value="TreeGrafter"/>
</dbReference>
<evidence type="ECO:0000256" key="8">
    <source>
        <dbReference type="SAM" id="Phobius"/>
    </source>
</evidence>
<dbReference type="PROSITE" id="PS01348">
    <property type="entry name" value="MRAY_2"/>
    <property type="match status" value="1"/>
</dbReference>
<feature type="transmembrane region" description="Helical" evidence="8">
    <location>
        <begin position="423"/>
        <end position="439"/>
    </location>
</feature>
<dbReference type="PANTHER" id="PTHR22926">
    <property type="entry name" value="PHOSPHO-N-ACETYLMURAMOYL-PENTAPEPTIDE-TRANSFERASE"/>
    <property type="match status" value="1"/>
</dbReference>
<keyword evidence="7" id="KW-0460">Magnesium</keyword>
<sequence>MQSVYILLLALFVSMVLIPPLRRLGGPLGLTDLPDARKIHDHAIPRTGGIAIAAGTLLSTGLLITLNQEGKALIAGWCVILLFGLLDDRLNLDYRLKLLGQVIAGSIVVVGGGVMITEVPFLGLEALPTGIAIPLTVLLLTAITNAINLSDGLDGLAGGLSVLALGCLAIFAYQSDDQTNFALAMALMGATFGFLRFNSSPAQIFMGDSGSQFLGFGAGVLAIGTTQRPDTALGPLTPLLVLGLPVLDTINVMTRRIAAGRSPFSADKLHLHHQLLQAGLSQNQAVSLVYLAQVIAVALAYALRYSSDIAIIGAYVAFCAAVLLAIHALKHRHHSQVRRKHAHILVLEGFLKALDSLESRAPTILETTRRALALMLVVVFVGGAAAADAISADITSLAILLLVLALAAPMLPRKLGATFERISLYAAGLVIIFLATPPLREEIGTTTLIAFFGTLALLTGIAVRAAESAFRTSSLDMLILIIAVAMPLFSAPLPPRLTFLVPQAIILFYSIEVILSQPQGRWSPLRLALLIGLAILTAKGLASQEFRV</sequence>
<dbReference type="InterPro" id="IPR018480">
    <property type="entry name" value="PNAcMuramoyl-5peptid_Trfase_CS"/>
</dbReference>
<dbReference type="InterPro" id="IPR000715">
    <property type="entry name" value="Glycosyl_transferase_4"/>
</dbReference>
<keyword evidence="6 8" id="KW-0472">Membrane</keyword>
<gene>
    <name evidence="9" type="ORF">G3446_18400</name>
</gene>
<name>A0A6M0K4K8_9GAMM</name>
<evidence type="ECO:0000256" key="4">
    <source>
        <dbReference type="ARBA" id="ARBA00022692"/>
    </source>
</evidence>